<organism evidence="2">
    <name type="scientific">Desulfofervidus auxilii</name>
    <dbReference type="NCBI Taxonomy" id="1621989"/>
    <lineage>
        <taxon>Bacteria</taxon>
        <taxon>Pseudomonadati</taxon>
        <taxon>Thermodesulfobacteriota</taxon>
        <taxon>Candidatus Desulfofervidia</taxon>
        <taxon>Candidatus Desulfofervidales</taxon>
        <taxon>Candidatus Desulfofervidaceae</taxon>
        <taxon>Candidatus Desulfofervidus</taxon>
    </lineage>
</organism>
<sequence length="100" mass="11413">MPNIFLSPVEGNKNQIQKEQALKKACQDFEAFFIYYLLKVMRKTIPKTKLFYGGIAQDIYTSILDEQLAKKAGETNSLGLAILLYQQLSTLQKSPNILRK</sequence>
<evidence type="ECO:0000259" key="1">
    <source>
        <dbReference type="Pfam" id="PF10135"/>
    </source>
</evidence>
<keyword evidence="2" id="KW-0282">Flagellum</keyword>
<keyword evidence="2" id="KW-0969">Cilium</keyword>
<gene>
    <name evidence="2" type="ORF">ENG63_03910</name>
</gene>
<dbReference type="EMBL" id="DRBS01000149">
    <property type="protein sequence ID" value="HDD43990.1"/>
    <property type="molecule type" value="Genomic_DNA"/>
</dbReference>
<accession>A0A7C0Y6R1</accession>
<proteinExistence type="predicted"/>
<dbReference type="AlphaFoldDB" id="A0A7C0Y6R1"/>
<dbReference type="Pfam" id="PF10135">
    <property type="entry name" value="Rod-binding"/>
    <property type="match status" value="1"/>
</dbReference>
<protein>
    <submittedName>
        <fullName evidence="2">Flagellar biosynthesis protein FlgJ</fullName>
    </submittedName>
</protein>
<feature type="domain" description="Flagellar protein FlgJ N-terminal" evidence="1">
    <location>
        <begin position="39"/>
        <end position="87"/>
    </location>
</feature>
<dbReference type="InterPro" id="IPR019301">
    <property type="entry name" value="Flagellar_prot_FlgJ_N"/>
</dbReference>
<comment type="caution">
    <text evidence="2">The sequence shown here is derived from an EMBL/GenBank/DDBJ whole genome shotgun (WGS) entry which is preliminary data.</text>
</comment>
<keyword evidence="2" id="KW-0966">Cell projection</keyword>
<reference evidence="2" key="1">
    <citation type="journal article" date="2020" name="mSystems">
        <title>Genome- and Community-Level Interaction Insights into Carbon Utilization and Element Cycling Functions of Hydrothermarchaeota in Hydrothermal Sediment.</title>
        <authorList>
            <person name="Zhou Z."/>
            <person name="Liu Y."/>
            <person name="Xu W."/>
            <person name="Pan J."/>
            <person name="Luo Z.H."/>
            <person name="Li M."/>
        </authorList>
    </citation>
    <scope>NUCLEOTIDE SEQUENCE [LARGE SCALE GENOMIC DNA]</scope>
    <source>
        <strain evidence="2">HyVt-233</strain>
    </source>
</reference>
<dbReference type="Proteomes" id="UP000886289">
    <property type="component" value="Unassembled WGS sequence"/>
</dbReference>
<name>A0A7C0Y6R1_DESA2</name>
<evidence type="ECO:0000313" key="2">
    <source>
        <dbReference type="EMBL" id="HDD43990.1"/>
    </source>
</evidence>